<evidence type="ECO:0000313" key="2">
    <source>
        <dbReference type="Proteomes" id="UP001362999"/>
    </source>
</evidence>
<keyword evidence="2" id="KW-1185">Reference proteome</keyword>
<sequence>MNHIDEVQEAVAGIRMEIDAHDLTILRGEPDENVDETPVDPQSADHWALGAPVSGGVLNSNGKSRAYADFDFRLRSFLAETFPEEHIAYEDAIFVRRFRCPYISYQSLEDWRGARDIIRCNPCFYEEPRYDCLLINRTEPGLHVARTRALLRCKFPSGRSVDIALVPMFQPSRWKPRRKLS</sequence>
<reference evidence="1 2" key="1">
    <citation type="journal article" date="2024" name="J Genomics">
        <title>Draft genome sequencing and assembly of Favolaschia claudopus CIRM-BRFM 2984 isolated from oak limbs.</title>
        <authorList>
            <person name="Navarro D."/>
            <person name="Drula E."/>
            <person name="Chaduli D."/>
            <person name="Cazenave R."/>
            <person name="Ahrendt S."/>
            <person name="Wang J."/>
            <person name="Lipzen A."/>
            <person name="Daum C."/>
            <person name="Barry K."/>
            <person name="Grigoriev I.V."/>
            <person name="Favel A."/>
            <person name="Rosso M.N."/>
            <person name="Martin F."/>
        </authorList>
    </citation>
    <scope>NUCLEOTIDE SEQUENCE [LARGE SCALE GENOMIC DNA]</scope>
    <source>
        <strain evidence="1 2">CIRM-BRFM 2984</strain>
    </source>
</reference>
<comment type="caution">
    <text evidence="1">The sequence shown here is derived from an EMBL/GenBank/DDBJ whole genome shotgun (WGS) entry which is preliminary data.</text>
</comment>
<proteinExistence type="predicted"/>
<evidence type="ECO:0000313" key="1">
    <source>
        <dbReference type="EMBL" id="KAK6997278.1"/>
    </source>
</evidence>
<dbReference type="Proteomes" id="UP001362999">
    <property type="component" value="Unassembled WGS sequence"/>
</dbReference>
<dbReference type="AlphaFoldDB" id="A0AAW0A1Q9"/>
<dbReference type="EMBL" id="JAWWNJ010000093">
    <property type="protein sequence ID" value="KAK6997278.1"/>
    <property type="molecule type" value="Genomic_DNA"/>
</dbReference>
<organism evidence="1 2">
    <name type="scientific">Favolaschia claudopus</name>
    <dbReference type="NCBI Taxonomy" id="2862362"/>
    <lineage>
        <taxon>Eukaryota</taxon>
        <taxon>Fungi</taxon>
        <taxon>Dikarya</taxon>
        <taxon>Basidiomycota</taxon>
        <taxon>Agaricomycotina</taxon>
        <taxon>Agaricomycetes</taxon>
        <taxon>Agaricomycetidae</taxon>
        <taxon>Agaricales</taxon>
        <taxon>Marasmiineae</taxon>
        <taxon>Mycenaceae</taxon>
        <taxon>Favolaschia</taxon>
    </lineage>
</organism>
<gene>
    <name evidence="1" type="ORF">R3P38DRAFT_2563843</name>
</gene>
<accession>A0AAW0A1Q9</accession>
<name>A0AAW0A1Q9_9AGAR</name>
<protein>
    <submittedName>
        <fullName evidence="1">Uncharacterized protein</fullName>
    </submittedName>
</protein>